<evidence type="ECO:0000256" key="1">
    <source>
        <dbReference type="SAM" id="MobiDB-lite"/>
    </source>
</evidence>
<dbReference type="SMART" id="SM00198">
    <property type="entry name" value="SCP"/>
    <property type="match status" value="2"/>
</dbReference>
<evidence type="ECO:0000313" key="4">
    <source>
        <dbReference type="Proteomes" id="UP001381693"/>
    </source>
</evidence>
<dbReference type="InterPro" id="IPR014044">
    <property type="entry name" value="CAP_dom"/>
</dbReference>
<dbReference type="Pfam" id="PF00188">
    <property type="entry name" value="CAP"/>
    <property type="match status" value="2"/>
</dbReference>
<evidence type="ECO:0000259" key="2">
    <source>
        <dbReference type="SMART" id="SM00198"/>
    </source>
</evidence>
<feature type="non-terminal residue" evidence="3">
    <location>
        <position position="400"/>
    </location>
</feature>
<name>A0AAN8W8G4_HALRR</name>
<comment type="caution">
    <text evidence="3">The sequence shown here is derived from an EMBL/GenBank/DDBJ whole genome shotgun (WGS) entry which is preliminary data.</text>
</comment>
<feature type="region of interest" description="Disordered" evidence="1">
    <location>
        <begin position="339"/>
        <end position="400"/>
    </location>
</feature>
<reference evidence="3 4" key="1">
    <citation type="submission" date="2023-11" db="EMBL/GenBank/DDBJ databases">
        <title>Halocaridina rubra genome assembly.</title>
        <authorList>
            <person name="Smith C."/>
        </authorList>
    </citation>
    <scope>NUCLEOTIDE SEQUENCE [LARGE SCALE GENOMIC DNA]</scope>
    <source>
        <strain evidence="3">EP-1</strain>
        <tissue evidence="3">Whole</tissue>
    </source>
</reference>
<sequence length="400" mass="44617">MNTFVNVPLPSHLPVQIFPLLSFLSIYFGPSHAPTLSQLNSHAKKWAKKLAQDEKMSHRPDNNFGENVYCVSSTAKNFKIKGQEVVDRWYSEVNDHVFGEEPKGSLLKSGHFSQMVWKDTREIGIGKARSAAGTKIFVVANFDPQGNWIGQFATHVPPVGGFAKTSATDKKAPLSMLKDRIRKTSTSSESSSDEEDFAKDCLKAHNEYRKKHGVQLLKLNEDMCKYAQEWAKTIAKKNTLQHRQPNKYGENIYWYGSNDSNYKMKGREPVDSWYSEIKDFVFGREPDDLRSGHFSQVVWQDSTELGIGMARAASGGIYVVANYNPPGNYVGSFSTNVPRPGASSKATPAEKPSPAKKAVKASSSSSSSDSDDEDFQKACLKAHNNYRRKHGVPPLKLNKN</sequence>
<feature type="compositionally biased region" description="Low complexity" evidence="1">
    <location>
        <begin position="342"/>
        <end position="368"/>
    </location>
</feature>
<dbReference type="AlphaFoldDB" id="A0AAN8W8G4"/>
<keyword evidence="4" id="KW-1185">Reference proteome</keyword>
<dbReference type="InterPro" id="IPR001283">
    <property type="entry name" value="CRISP-related"/>
</dbReference>
<dbReference type="EMBL" id="JAXCGZ010024073">
    <property type="protein sequence ID" value="KAK6997414.1"/>
    <property type="molecule type" value="Genomic_DNA"/>
</dbReference>
<dbReference type="PROSITE" id="PS01009">
    <property type="entry name" value="CRISP_1"/>
    <property type="match status" value="2"/>
</dbReference>
<dbReference type="CDD" id="cd05382">
    <property type="entry name" value="CAP_GAPR1-like"/>
    <property type="match status" value="2"/>
</dbReference>
<dbReference type="GO" id="GO:0005576">
    <property type="term" value="C:extracellular region"/>
    <property type="evidence" value="ECO:0007669"/>
    <property type="project" value="InterPro"/>
</dbReference>
<organism evidence="3 4">
    <name type="scientific">Halocaridina rubra</name>
    <name type="common">Hawaiian red shrimp</name>
    <dbReference type="NCBI Taxonomy" id="373956"/>
    <lineage>
        <taxon>Eukaryota</taxon>
        <taxon>Metazoa</taxon>
        <taxon>Ecdysozoa</taxon>
        <taxon>Arthropoda</taxon>
        <taxon>Crustacea</taxon>
        <taxon>Multicrustacea</taxon>
        <taxon>Malacostraca</taxon>
        <taxon>Eumalacostraca</taxon>
        <taxon>Eucarida</taxon>
        <taxon>Decapoda</taxon>
        <taxon>Pleocyemata</taxon>
        <taxon>Caridea</taxon>
        <taxon>Atyoidea</taxon>
        <taxon>Atyidae</taxon>
        <taxon>Halocaridina</taxon>
    </lineage>
</organism>
<proteinExistence type="predicted"/>
<dbReference type="Gene3D" id="3.40.33.10">
    <property type="entry name" value="CAP"/>
    <property type="match status" value="3"/>
</dbReference>
<accession>A0AAN8W8G4</accession>
<gene>
    <name evidence="3" type="primary">glipr2</name>
    <name evidence="3" type="ORF">SK128_016543</name>
</gene>
<dbReference type="SUPFAM" id="SSF55797">
    <property type="entry name" value="PR-1-like"/>
    <property type="match status" value="3"/>
</dbReference>
<feature type="domain" description="SCP" evidence="2">
    <location>
        <begin position="22"/>
        <end position="150"/>
    </location>
</feature>
<dbReference type="InterPro" id="IPR035940">
    <property type="entry name" value="CAP_sf"/>
</dbReference>
<dbReference type="InterPro" id="IPR018244">
    <property type="entry name" value="Allrgn_V5/Tpx1_CS"/>
</dbReference>
<protein>
    <submittedName>
        <fullName evidence="3">CRISP</fullName>
    </submittedName>
</protein>
<evidence type="ECO:0000313" key="3">
    <source>
        <dbReference type="EMBL" id="KAK6997414.1"/>
    </source>
</evidence>
<dbReference type="PRINTS" id="PR00837">
    <property type="entry name" value="V5TPXLIKE"/>
</dbReference>
<dbReference type="FunFam" id="3.40.33.10:FF:000002">
    <property type="entry name" value="Golgi-associated plant pathogenesis-related protein 1"/>
    <property type="match status" value="1"/>
</dbReference>
<dbReference type="InterPro" id="IPR034113">
    <property type="entry name" value="SCP_GAPR1-like"/>
</dbReference>
<dbReference type="PANTHER" id="PTHR10334">
    <property type="entry name" value="CYSTEINE-RICH SECRETORY PROTEIN-RELATED"/>
    <property type="match status" value="1"/>
</dbReference>
<feature type="domain" description="SCP" evidence="2">
    <location>
        <begin position="196"/>
        <end position="331"/>
    </location>
</feature>
<dbReference type="Proteomes" id="UP001381693">
    <property type="component" value="Unassembled WGS sequence"/>
</dbReference>